<dbReference type="GO" id="GO:0005886">
    <property type="term" value="C:plasma membrane"/>
    <property type="evidence" value="ECO:0000318"/>
    <property type="project" value="GO_Central"/>
</dbReference>
<reference evidence="7" key="2">
    <citation type="submission" date="2020-05" db="UniProtKB">
        <authorList>
            <consortium name="EnsemblMetazoa"/>
        </authorList>
    </citation>
    <scope>IDENTIFICATION</scope>
    <source>
        <strain evidence="7">wikel</strain>
    </source>
</reference>
<sequence length="332" mass="37451">MASLGWRSGGNTPDVGLSEMTLVLDVNPYVRYPLVSFNILFWLLGLGFIFTGVYAYFDAWTNPPASGRFKLDYNIYRHVESSASSVPLSASPGMASLGWRSGGNTPDVGLSEMTLVLDVNPYVRYSLVSFNILFWLLGLGFIFTGVYAYFDSLDQSARVRQEDLKCCGLSDKSFRDWNDNMYFNCSRSNPSYERCSVPHSFNELMNYGRRSVMLVNIETTVTVVGAVLVSVSFCGCVGALRENTCLLSTYSHVVTALLLLNLILGLLVFFLPSQVKRTLRSTLSSNLVLHYRDNPDLQWIIDSIQVKGSSWEAKRCFRTFVFGCDRMRRTRW</sequence>
<name>B7PQE1_IXOSC</name>
<dbReference type="EMBL" id="ABJB010258358">
    <property type="status" value="NOT_ANNOTATED_CDS"/>
    <property type="molecule type" value="Genomic_DNA"/>
</dbReference>
<keyword evidence="3 5" id="KW-1133">Transmembrane helix</keyword>
<feature type="transmembrane region" description="Helical" evidence="5">
    <location>
        <begin position="132"/>
        <end position="150"/>
    </location>
</feature>
<dbReference type="VEuPathDB" id="VectorBase:ISCI006285"/>
<keyword evidence="2 5" id="KW-0812">Transmembrane</keyword>
<dbReference type="EMBL" id="ABJB010673058">
    <property type="status" value="NOT_ANNOTATED_CDS"/>
    <property type="molecule type" value="Genomic_DNA"/>
</dbReference>
<feature type="transmembrane region" description="Helical" evidence="5">
    <location>
        <begin position="252"/>
        <end position="271"/>
    </location>
</feature>
<keyword evidence="4 5" id="KW-0472">Membrane</keyword>
<evidence type="ECO:0000256" key="4">
    <source>
        <dbReference type="ARBA" id="ARBA00023136"/>
    </source>
</evidence>
<dbReference type="PaxDb" id="6945-B7PQE1"/>
<dbReference type="Gene3D" id="1.10.1450.10">
    <property type="entry name" value="Tetraspanin"/>
    <property type="match status" value="1"/>
</dbReference>
<dbReference type="InterPro" id="IPR018499">
    <property type="entry name" value="Tetraspanin/Peripherin"/>
</dbReference>
<protein>
    <submittedName>
        <fullName evidence="6 7">Uncharacterized protein</fullName>
    </submittedName>
</protein>
<dbReference type="PANTHER" id="PTHR19282:SF431">
    <property type="entry name" value="TETRASPANIN 26A, ISOFORM B-RELATED"/>
    <property type="match status" value="1"/>
</dbReference>
<accession>B7PQE1</accession>
<dbReference type="InParanoid" id="B7PQE1"/>
<dbReference type="VEuPathDB" id="VectorBase:ISCP_028818"/>
<dbReference type="EMBL" id="ABJB010869599">
    <property type="status" value="NOT_ANNOTATED_CDS"/>
    <property type="molecule type" value="Genomic_DNA"/>
</dbReference>
<dbReference type="EnsemblMetazoa" id="ISCW006285-RA">
    <property type="protein sequence ID" value="ISCW006285-PA"/>
    <property type="gene ID" value="ISCW006285"/>
</dbReference>
<proteinExistence type="predicted"/>
<comment type="subcellular location">
    <subcellularLocation>
        <location evidence="1">Membrane</location>
        <topology evidence="1">Multi-pass membrane protein</topology>
    </subcellularLocation>
</comment>
<evidence type="ECO:0000256" key="1">
    <source>
        <dbReference type="ARBA" id="ARBA00004141"/>
    </source>
</evidence>
<dbReference type="Pfam" id="PF00335">
    <property type="entry name" value="Tetraspanin"/>
    <property type="match status" value="1"/>
</dbReference>
<dbReference type="AlphaFoldDB" id="B7PQE1"/>
<dbReference type="OrthoDB" id="2014092at2759"/>
<reference evidence="6 8" key="1">
    <citation type="submission" date="2008-03" db="EMBL/GenBank/DDBJ databases">
        <title>Annotation of Ixodes scapularis.</title>
        <authorList>
            <consortium name="Ixodes scapularis Genome Project Consortium"/>
            <person name="Caler E."/>
            <person name="Hannick L.I."/>
            <person name="Bidwell S."/>
            <person name="Joardar V."/>
            <person name="Thiagarajan M."/>
            <person name="Amedeo P."/>
            <person name="Galinsky K.J."/>
            <person name="Schobel S."/>
            <person name="Inman J."/>
            <person name="Hostetler J."/>
            <person name="Miller J."/>
            <person name="Hammond M."/>
            <person name="Megy K."/>
            <person name="Lawson D."/>
            <person name="Kodira C."/>
            <person name="Sutton G."/>
            <person name="Meyer J."/>
            <person name="Hill C.A."/>
            <person name="Birren B."/>
            <person name="Nene V."/>
            <person name="Collins F."/>
            <person name="Alarcon-Chaidez F."/>
            <person name="Wikel S."/>
            <person name="Strausberg R."/>
        </authorList>
    </citation>
    <scope>NUCLEOTIDE SEQUENCE [LARGE SCALE GENOMIC DNA]</scope>
    <source>
        <strain evidence="8">Wikel</strain>
        <strain evidence="6">Wikel colony</strain>
    </source>
</reference>
<dbReference type="EMBL" id="ABJB010120643">
    <property type="status" value="NOT_ANNOTATED_CDS"/>
    <property type="molecule type" value="Genomic_DNA"/>
</dbReference>
<dbReference type="VEuPathDB" id="VectorBase:ISCW006285"/>
<dbReference type="InterPro" id="IPR008952">
    <property type="entry name" value="Tetraspanin_EC2_sf"/>
</dbReference>
<gene>
    <name evidence="6" type="ORF">IscW_ISCW006285</name>
</gene>
<evidence type="ECO:0000256" key="5">
    <source>
        <dbReference type="SAM" id="Phobius"/>
    </source>
</evidence>
<feature type="transmembrane region" description="Helical" evidence="5">
    <location>
        <begin position="214"/>
        <end position="240"/>
    </location>
</feature>
<dbReference type="EMBL" id="ABJB010610750">
    <property type="status" value="NOT_ANNOTATED_CDS"/>
    <property type="molecule type" value="Genomic_DNA"/>
</dbReference>
<dbReference type="Proteomes" id="UP000001555">
    <property type="component" value="Unassembled WGS sequence"/>
</dbReference>
<evidence type="ECO:0000313" key="7">
    <source>
        <dbReference type="EnsemblMetazoa" id="ISCW006285-PA"/>
    </source>
</evidence>
<dbReference type="EMBL" id="DS764242">
    <property type="protein sequence ID" value="EEC08813.1"/>
    <property type="molecule type" value="Genomic_DNA"/>
</dbReference>
<dbReference type="PANTHER" id="PTHR19282">
    <property type="entry name" value="TETRASPANIN"/>
    <property type="match status" value="1"/>
</dbReference>
<evidence type="ECO:0000256" key="2">
    <source>
        <dbReference type="ARBA" id="ARBA00022692"/>
    </source>
</evidence>
<evidence type="ECO:0000313" key="8">
    <source>
        <dbReference type="Proteomes" id="UP000001555"/>
    </source>
</evidence>
<evidence type="ECO:0000256" key="3">
    <source>
        <dbReference type="ARBA" id="ARBA00022989"/>
    </source>
</evidence>
<dbReference type="HOGENOM" id="CLU_837530_0_0_1"/>
<feature type="transmembrane region" description="Helical" evidence="5">
    <location>
        <begin position="39"/>
        <end position="57"/>
    </location>
</feature>
<evidence type="ECO:0000313" key="6">
    <source>
        <dbReference type="EMBL" id="EEC08813.1"/>
    </source>
</evidence>
<organism>
    <name type="scientific">Ixodes scapularis</name>
    <name type="common">Black-legged tick</name>
    <name type="synonym">Deer tick</name>
    <dbReference type="NCBI Taxonomy" id="6945"/>
    <lineage>
        <taxon>Eukaryota</taxon>
        <taxon>Metazoa</taxon>
        <taxon>Ecdysozoa</taxon>
        <taxon>Arthropoda</taxon>
        <taxon>Chelicerata</taxon>
        <taxon>Arachnida</taxon>
        <taxon>Acari</taxon>
        <taxon>Parasitiformes</taxon>
        <taxon>Ixodida</taxon>
        <taxon>Ixodoidea</taxon>
        <taxon>Ixodidae</taxon>
        <taxon>Ixodinae</taxon>
        <taxon>Ixodes</taxon>
    </lineage>
</organism>
<keyword evidence="8" id="KW-1185">Reference proteome</keyword>